<evidence type="ECO:0000313" key="1">
    <source>
        <dbReference type="EMBL" id="QHU00080.1"/>
    </source>
</evidence>
<accession>A0A6C0J5E1</accession>
<protein>
    <submittedName>
        <fullName evidence="1">Uncharacterized protein</fullName>
    </submittedName>
</protein>
<sequence>MKLKQVKKLKTEISAMSELFDNNLDKINKEHNKILLQSLSNLIQNICQGENIDEVYLREKYLNVNTTPNKEEKKTAINKLEELLDKVNINGKEYYYQNKQNGLIYNNKSKIIGKYINEDFVFD</sequence>
<name>A0A6C0J5E1_9ZZZZ</name>
<reference evidence="1" key="1">
    <citation type="journal article" date="2020" name="Nature">
        <title>Giant virus diversity and host interactions through global metagenomics.</title>
        <authorList>
            <person name="Schulz F."/>
            <person name="Roux S."/>
            <person name="Paez-Espino D."/>
            <person name="Jungbluth S."/>
            <person name="Walsh D.A."/>
            <person name="Denef V.J."/>
            <person name="McMahon K.D."/>
            <person name="Konstantinidis K.T."/>
            <person name="Eloe-Fadrosh E.A."/>
            <person name="Kyrpides N.C."/>
            <person name="Woyke T."/>
        </authorList>
    </citation>
    <scope>NUCLEOTIDE SEQUENCE</scope>
    <source>
        <strain evidence="1">GVMAG-M-3300025860-12</strain>
    </source>
</reference>
<dbReference type="EMBL" id="MN740323">
    <property type="protein sequence ID" value="QHU00080.1"/>
    <property type="molecule type" value="Genomic_DNA"/>
</dbReference>
<organism evidence="1">
    <name type="scientific">viral metagenome</name>
    <dbReference type="NCBI Taxonomy" id="1070528"/>
    <lineage>
        <taxon>unclassified sequences</taxon>
        <taxon>metagenomes</taxon>
        <taxon>organismal metagenomes</taxon>
    </lineage>
</organism>
<dbReference type="AlphaFoldDB" id="A0A6C0J5E1"/>
<proteinExistence type="predicted"/>